<reference evidence="3 4" key="1">
    <citation type="submission" date="2020-10" db="EMBL/GenBank/DDBJ databases">
        <title>Sequencing the genomes of 1000 actinobacteria strains.</title>
        <authorList>
            <person name="Klenk H.-P."/>
        </authorList>
    </citation>
    <scope>NUCLEOTIDE SEQUENCE [LARGE SCALE GENOMIC DNA]</scope>
    <source>
        <strain evidence="3 4">DSM 45157</strain>
    </source>
</reference>
<protein>
    <recommendedName>
        <fullName evidence="2">DUF397 domain-containing protein</fullName>
    </recommendedName>
</protein>
<dbReference type="RefSeq" id="WP_191267986.1">
    <property type="nucleotide sequence ID" value="NZ_BMXJ01000001.1"/>
</dbReference>
<dbReference type="Proteomes" id="UP000598217">
    <property type="component" value="Unassembled WGS sequence"/>
</dbReference>
<evidence type="ECO:0000259" key="2">
    <source>
        <dbReference type="Pfam" id="PF04149"/>
    </source>
</evidence>
<feature type="domain" description="DUF397" evidence="2">
    <location>
        <begin position="6"/>
        <end position="54"/>
    </location>
</feature>
<evidence type="ECO:0000313" key="3">
    <source>
        <dbReference type="EMBL" id="MBE1460868.1"/>
    </source>
</evidence>
<sequence length="57" mass="6320">MDGKPTWHKSTYSDGGSNCVEVRESASSADVRDTQNRELGHLRVPVSDWVAFLGLTR</sequence>
<keyword evidence="4" id="KW-1185">Reference proteome</keyword>
<dbReference type="InterPro" id="IPR007278">
    <property type="entry name" value="DUF397"/>
</dbReference>
<accession>A0ABR9HPF1</accession>
<dbReference type="EMBL" id="JADBDY010000001">
    <property type="protein sequence ID" value="MBE1460868.1"/>
    <property type="molecule type" value="Genomic_DNA"/>
</dbReference>
<feature type="region of interest" description="Disordered" evidence="1">
    <location>
        <begin position="1"/>
        <end position="33"/>
    </location>
</feature>
<comment type="caution">
    <text evidence="3">The sequence shown here is derived from an EMBL/GenBank/DDBJ whole genome shotgun (WGS) entry which is preliminary data.</text>
</comment>
<proteinExistence type="predicted"/>
<evidence type="ECO:0000313" key="4">
    <source>
        <dbReference type="Proteomes" id="UP000598217"/>
    </source>
</evidence>
<organism evidence="3 4">
    <name type="scientific">Nocardiopsis terrae</name>
    <dbReference type="NCBI Taxonomy" id="372655"/>
    <lineage>
        <taxon>Bacteria</taxon>
        <taxon>Bacillati</taxon>
        <taxon>Actinomycetota</taxon>
        <taxon>Actinomycetes</taxon>
        <taxon>Streptosporangiales</taxon>
        <taxon>Nocardiopsidaceae</taxon>
        <taxon>Nocardiopsis</taxon>
    </lineage>
</organism>
<name>A0ABR9HPF1_9ACTN</name>
<gene>
    <name evidence="3" type="ORF">H4W79_005082</name>
</gene>
<dbReference type="Pfam" id="PF04149">
    <property type="entry name" value="DUF397"/>
    <property type="match status" value="1"/>
</dbReference>
<evidence type="ECO:0000256" key="1">
    <source>
        <dbReference type="SAM" id="MobiDB-lite"/>
    </source>
</evidence>